<protein>
    <submittedName>
        <fullName evidence="3">Uncharacterized protein LOC101490734</fullName>
    </submittedName>
</protein>
<proteinExistence type="predicted"/>
<dbReference type="PANTHER" id="PTHR34046:SF19">
    <property type="entry name" value="RAPIDLY ELICITED PROTEIN, PUTATIVE-RELATED"/>
    <property type="match status" value="1"/>
</dbReference>
<dbReference type="OrthoDB" id="1101370at2759"/>
<feature type="region of interest" description="Disordered" evidence="1">
    <location>
        <begin position="46"/>
        <end position="76"/>
    </location>
</feature>
<dbReference type="AlphaFoldDB" id="A0A1S2YFN0"/>
<dbReference type="RefSeq" id="XP_004504109.1">
    <property type="nucleotide sequence ID" value="XM_004504052.3"/>
</dbReference>
<name>A0A1S2YFN0_CICAR</name>
<dbReference type="Proteomes" id="UP000087171">
    <property type="component" value="Chromosome Ca6"/>
</dbReference>
<reference evidence="3" key="2">
    <citation type="submission" date="2025-08" db="UniProtKB">
        <authorList>
            <consortium name="RefSeq"/>
        </authorList>
    </citation>
    <scope>IDENTIFICATION</scope>
    <source>
        <tissue evidence="3">Etiolated seedlings</tissue>
    </source>
</reference>
<evidence type="ECO:0000313" key="2">
    <source>
        <dbReference type="Proteomes" id="UP000087171"/>
    </source>
</evidence>
<accession>A0A1S2YFN0</accession>
<organism evidence="2 3">
    <name type="scientific">Cicer arietinum</name>
    <name type="common">Chickpea</name>
    <name type="synonym">Garbanzo</name>
    <dbReference type="NCBI Taxonomy" id="3827"/>
    <lineage>
        <taxon>Eukaryota</taxon>
        <taxon>Viridiplantae</taxon>
        <taxon>Streptophyta</taxon>
        <taxon>Embryophyta</taxon>
        <taxon>Tracheophyta</taxon>
        <taxon>Spermatophyta</taxon>
        <taxon>Magnoliopsida</taxon>
        <taxon>eudicotyledons</taxon>
        <taxon>Gunneridae</taxon>
        <taxon>Pentapetalae</taxon>
        <taxon>rosids</taxon>
        <taxon>fabids</taxon>
        <taxon>Fabales</taxon>
        <taxon>Fabaceae</taxon>
        <taxon>Papilionoideae</taxon>
        <taxon>50 kb inversion clade</taxon>
        <taxon>NPAAA clade</taxon>
        <taxon>Hologalegina</taxon>
        <taxon>IRL clade</taxon>
        <taxon>Cicereae</taxon>
        <taxon>Cicer</taxon>
    </lineage>
</organism>
<keyword evidence="2" id="KW-1185">Reference proteome</keyword>
<dbReference type="eggNOG" id="ENOG502SFYC">
    <property type="taxonomic scope" value="Eukaryota"/>
</dbReference>
<reference evidence="2" key="1">
    <citation type="journal article" date="2013" name="Nat. Biotechnol.">
        <title>Draft genome sequence of chickpea (Cicer arietinum) provides a resource for trait improvement.</title>
        <authorList>
            <person name="Varshney R.K."/>
            <person name="Song C."/>
            <person name="Saxena R.K."/>
            <person name="Azam S."/>
            <person name="Yu S."/>
            <person name="Sharpe A.G."/>
            <person name="Cannon S."/>
            <person name="Baek J."/>
            <person name="Rosen B.D."/>
            <person name="Tar'an B."/>
            <person name="Millan T."/>
            <person name="Zhang X."/>
            <person name="Ramsay L.D."/>
            <person name="Iwata A."/>
            <person name="Wang Y."/>
            <person name="Nelson W."/>
            <person name="Farmer A.D."/>
            <person name="Gaur P.M."/>
            <person name="Soderlund C."/>
            <person name="Penmetsa R.V."/>
            <person name="Xu C."/>
            <person name="Bharti A.K."/>
            <person name="He W."/>
            <person name="Winter P."/>
            <person name="Zhao S."/>
            <person name="Hane J.K."/>
            <person name="Carrasquilla-Garcia N."/>
            <person name="Condie J.A."/>
            <person name="Upadhyaya H.D."/>
            <person name="Luo M.C."/>
            <person name="Thudi M."/>
            <person name="Gowda C.L."/>
            <person name="Singh N.P."/>
            <person name="Lichtenzveig J."/>
            <person name="Gali K.K."/>
            <person name="Rubio J."/>
            <person name="Nadarajan N."/>
            <person name="Dolezel J."/>
            <person name="Bansal K.C."/>
            <person name="Xu X."/>
            <person name="Edwards D."/>
            <person name="Zhang G."/>
            <person name="Kahl G."/>
            <person name="Gil J."/>
            <person name="Singh K.B."/>
            <person name="Datta S.K."/>
            <person name="Jackson S.A."/>
            <person name="Wang J."/>
            <person name="Cook D.R."/>
        </authorList>
    </citation>
    <scope>NUCLEOTIDE SEQUENCE [LARGE SCALE GENOMIC DNA]</scope>
    <source>
        <strain evidence="2">cv. CDC Frontier</strain>
    </source>
</reference>
<sequence>MKLSELEAAGTKCKEHPNYRQLPGVCSYCLRDKLSKLCNNKQIHHVPQSPQPFSSTLSNYMSQAHSRRHRRHTSSVMDSASSLVGFDYELKKSKSVAFVSRSQISGREFNGDNKENNKKGSFWSKLLKLTRKDTKEAFMHSRTMRERKG</sequence>
<gene>
    <name evidence="3" type="primary">LOC101490734</name>
</gene>
<dbReference type="PANTHER" id="PTHR34046">
    <property type="entry name" value="OS06G0218800 PROTEIN"/>
    <property type="match status" value="1"/>
</dbReference>
<dbReference type="PaxDb" id="3827-XP_004504109.1"/>
<evidence type="ECO:0000256" key="1">
    <source>
        <dbReference type="SAM" id="MobiDB-lite"/>
    </source>
</evidence>
<evidence type="ECO:0000313" key="3">
    <source>
        <dbReference type="RefSeq" id="XP_004504109.1"/>
    </source>
</evidence>
<feature type="compositionally biased region" description="Polar residues" evidence="1">
    <location>
        <begin position="51"/>
        <end position="64"/>
    </location>
</feature>